<dbReference type="AlphaFoldDB" id="A0A3D9H3X5"/>
<dbReference type="Proteomes" id="UP000256845">
    <property type="component" value="Unassembled WGS sequence"/>
</dbReference>
<keyword evidence="2" id="KW-1185">Reference proteome</keyword>
<sequence>MLKLVDLTEETAPKIRDLMYKVFGYSHSGKHLYQPAELLARYQRGDFVPMMVADREDDRLLGYFDMGFPFGGRDVAWFGCLALDPDLNEMTRMAVLNTLLKDCIDKVGKSFRYDGLRLVITTDTVDHTLSQRLSGQFGLINVGLLFATVPTGGHQFRGGYRPQGAAVEIRQGRRPEVLSVYPAYKFLDPYDCYLAPDHAELTLPLYEALDLPVTFREVPAEPADKMTVMREYPDLGRGIVTLEIERIGEDIETVLKERVDHFRTGYIPAIHVLVPQYPQDPAVAHQVLAGLGGLFGGLFPRFKGRDMILMQLVDPDERLVDESRLKDEAARKVAHMGREG</sequence>
<protein>
    <recommendedName>
        <fullName evidence="3">N-acetyltransferase domain-containing protein</fullName>
    </recommendedName>
</protein>
<name>A0A3D9H3X5_9PROT</name>
<evidence type="ECO:0000313" key="2">
    <source>
        <dbReference type="Proteomes" id="UP000256845"/>
    </source>
</evidence>
<organism evidence="1 2">
    <name type="scientific">Aestuariispira insulae</name>
    <dbReference type="NCBI Taxonomy" id="1461337"/>
    <lineage>
        <taxon>Bacteria</taxon>
        <taxon>Pseudomonadati</taxon>
        <taxon>Pseudomonadota</taxon>
        <taxon>Alphaproteobacteria</taxon>
        <taxon>Rhodospirillales</taxon>
        <taxon>Kiloniellaceae</taxon>
        <taxon>Aestuariispira</taxon>
    </lineage>
</organism>
<dbReference type="SUPFAM" id="SSF55729">
    <property type="entry name" value="Acyl-CoA N-acyltransferases (Nat)"/>
    <property type="match status" value="1"/>
</dbReference>
<gene>
    <name evidence="1" type="ORF">DFP90_11629</name>
</gene>
<dbReference type="RefSeq" id="WP_115939236.1">
    <property type="nucleotide sequence ID" value="NZ_QRDW01000016.1"/>
</dbReference>
<evidence type="ECO:0000313" key="1">
    <source>
        <dbReference type="EMBL" id="RED44188.1"/>
    </source>
</evidence>
<dbReference type="EMBL" id="QRDW01000016">
    <property type="protein sequence ID" value="RED44188.1"/>
    <property type="molecule type" value="Genomic_DNA"/>
</dbReference>
<proteinExistence type="predicted"/>
<reference evidence="1 2" key="1">
    <citation type="submission" date="2018-07" db="EMBL/GenBank/DDBJ databases">
        <title>Genomic Encyclopedia of Type Strains, Phase III (KMG-III): the genomes of soil and plant-associated and newly described type strains.</title>
        <authorList>
            <person name="Whitman W."/>
        </authorList>
    </citation>
    <scope>NUCLEOTIDE SEQUENCE [LARGE SCALE GENOMIC DNA]</scope>
    <source>
        <strain evidence="1 2">CECT 8488</strain>
    </source>
</reference>
<evidence type="ECO:0008006" key="3">
    <source>
        <dbReference type="Google" id="ProtNLM"/>
    </source>
</evidence>
<accession>A0A3D9H3X5</accession>
<dbReference type="InterPro" id="IPR016181">
    <property type="entry name" value="Acyl_CoA_acyltransferase"/>
</dbReference>
<comment type="caution">
    <text evidence="1">The sequence shown here is derived from an EMBL/GenBank/DDBJ whole genome shotgun (WGS) entry which is preliminary data.</text>
</comment>